<name>W6ZH97_COCMI</name>
<dbReference type="AlphaFoldDB" id="W6ZH97"/>
<dbReference type="InterPro" id="IPR021109">
    <property type="entry name" value="Peptidase_aspartic_dom_sf"/>
</dbReference>
<evidence type="ECO:0000259" key="2">
    <source>
        <dbReference type="PROSITE" id="PS51767"/>
    </source>
</evidence>
<feature type="signal peptide" evidence="1">
    <location>
        <begin position="1"/>
        <end position="17"/>
    </location>
</feature>
<keyword evidence="4" id="KW-1185">Reference proteome</keyword>
<evidence type="ECO:0000256" key="1">
    <source>
        <dbReference type="SAM" id="SignalP"/>
    </source>
</evidence>
<sequence>MFNALLLASLPVLLCQATYLDPSLLQQKPLMHGIPSDILSDVTILPLTLYLPSNTENQLNKHFHYTFSSPTNNPTPLSRLQNSAAVHATHYEHSRISIAIPLDAARTGTVSFSSPTSSSVQDTTATHMTWISQNPWDVDMHYIPLLDGGVRKGGMISMSIESAILDFNTAFITLPAGLWDVVVLATQPVLKPSWGQEKGQEVMSVECEARKRFPDLVFGMEDESEIVVGPKQYVLQRGEECVLLVRKAEEGDEERVGLGWAVARGREVVFDWQEGRIGLGEFEG</sequence>
<dbReference type="HOGENOM" id="CLU_1015598_0_0_1"/>
<dbReference type="PROSITE" id="PS51767">
    <property type="entry name" value="PEPTIDASE_A1"/>
    <property type="match status" value="1"/>
</dbReference>
<dbReference type="Proteomes" id="UP000054032">
    <property type="component" value="Unassembled WGS sequence"/>
</dbReference>
<dbReference type="SUPFAM" id="SSF50630">
    <property type="entry name" value="Acid proteases"/>
    <property type="match status" value="1"/>
</dbReference>
<evidence type="ECO:0000313" key="4">
    <source>
        <dbReference type="Proteomes" id="UP000054032"/>
    </source>
</evidence>
<feature type="chain" id="PRO_5004887496" description="Peptidase A1 domain-containing protein" evidence="1">
    <location>
        <begin position="18"/>
        <end position="284"/>
    </location>
</feature>
<feature type="domain" description="Peptidase A1" evidence="2">
    <location>
        <begin position="1"/>
        <end position="280"/>
    </location>
</feature>
<dbReference type="Gene3D" id="2.40.70.10">
    <property type="entry name" value="Acid Proteases"/>
    <property type="match status" value="1"/>
</dbReference>
<dbReference type="KEGG" id="bor:COCMIDRAFT_25263"/>
<dbReference type="RefSeq" id="XP_007686696.1">
    <property type="nucleotide sequence ID" value="XM_007688506.1"/>
</dbReference>
<evidence type="ECO:0000313" key="3">
    <source>
        <dbReference type="EMBL" id="EUC46789.1"/>
    </source>
</evidence>
<accession>W6ZH97</accession>
<dbReference type="InterPro" id="IPR033121">
    <property type="entry name" value="PEPTIDASE_A1"/>
</dbReference>
<organism evidence="3 4">
    <name type="scientific">Bipolaris oryzae ATCC 44560</name>
    <dbReference type="NCBI Taxonomy" id="930090"/>
    <lineage>
        <taxon>Eukaryota</taxon>
        <taxon>Fungi</taxon>
        <taxon>Dikarya</taxon>
        <taxon>Ascomycota</taxon>
        <taxon>Pezizomycotina</taxon>
        <taxon>Dothideomycetes</taxon>
        <taxon>Pleosporomycetidae</taxon>
        <taxon>Pleosporales</taxon>
        <taxon>Pleosporineae</taxon>
        <taxon>Pleosporaceae</taxon>
        <taxon>Bipolaris</taxon>
    </lineage>
</organism>
<dbReference type="OrthoDB" id="3747338at2759"/>
<protein>
    <recommendedName>
        <fullName evidence="2">Peptidase A1 domain-containing protein</fullName>
    </recommendedName>
</protein>
<dbReference type="EMBL" id="KI963961">
    <property type="protein sequence ID" value="EUC46789.1"/>
    <property type="molecule type" value="Genomic_DNA"/>
</dbReference>
<reference evidence="3 4" key="1">
    <citation type="journal article" date="2013" name="PLoS Genet.">
        <title>Comparative genome structure, secondary metabolite, and effector coding capacity across Cochliobolus pathogens.</title>
        <authorList>
            <person name="Condon B.J."/>
            <person name="Leng Y."/>
            <person name="Wu D."/>
            <person name="Bushley K.E."/>
            <person name="Ohm R.A."/>
            <person name="Otillar R."/>
            <person name="Martin J."/>
            <person name="Schackwitz W."/>
            <person name="Grimwood J."/>
            <person name="MohdZainudin N."/>
            <person name="Xue C."/>
            <person name="Wang R."/>
            <person name="Manning V.A."/>
            <person name="Dhillon B."/>
            <person name="Tu Z.J."/>
            <person name="Steffenson B.J."/>
            <person name="Salamov A."/>
            <person name="Sun H."/>
            <person name="Lowry S."/>
            <person name="LaButti K."/>
            <person name="Han J."/>
            <person name="Copeland A."/>
            <person name="Lindquist E."/>
            <person name="Barry K."/>
            <person name="Schmutz J."/>
            <person name="Baker S.E."/>
            <person name="Ciuffetti L.M."/>
            <person name="Grigoriev I.V."/>
            <person name="Zhong S."/>
            <person name="Turgeon B.G."/>
        </authorList>
    </citation>
    <scope>NUCLEOTIDE SEQUENCE [LARGE SCALE GENOMIC DNA]</scope>
    <source>
        <strain evidence="3 4">ATCC 44560</strain>
    </source>
</reference>
<proteinExistence type="predicted"/>
<gene>
    <name evidence="3" type="ORF">COCMIDRAFT_25263</name>
</gene>
<dbReference type="Pfam" id="PF00026">
    <property type="entry name" value="Asp"/>
    <property type="match status" value="1"/>
</dbReference>
<dbReference type="GeneID" id="19120732"/>
<keyword evidence="1" id="KW-0732">Signal</keyword>